<accession>A0ABV7PV80</accession>
<evidence type="ECO:0000313" key="6">
    <source>
        <dbReference type="Proteomes" id="UP001595712"/>
    </source>
</evidence>
<dbReference type="Pfam" id="PF00534">
    <property type="entry name" value="Glycos_transf_1"/>
    <property type="match status" value="1"/>
</dbReference>
<reference evidence="6" key="1">
    <citation type="journal article" date="2019" name="Int. J. Syst. Evol. Microbiol.">
        <title>The Global Catalogue of Microorganisms (GCM) 10K type strain sequencing project: providing services to taxonomists for standard genome sequencing and annotation.</title>
        <authorList>
            <consortium name="The Broad Institute Genomics Platform"/>
            <consortium name="The Broad Institute Genome Sequencing Center for Infectious Disease"/>
            <person name="Wu L."/>
            <person name="Ma J."/>
        </authorList>
    </citation>
    <scope>NUCLEOTIDE SEQUENCE [LARGE SCALE GENOMIC DNA]</scope>
    <source>
        <strain evidence="6">CGMCC 4.7396</strain>
    </source>
</reference>
<gene>
    <name evidence="5" type="ORF">ACFO8M_07955</name>
</gene>
<dbReference type="GO" id="GO:0016757">
    <property type="term" value="F:glycosyltransferase activity"/>
    <property type="evidence" value="ECO:0007669"/>
    <property type="project" value="UniProtKB-KW"/>
</dbReference>
<evidence type="ECO:0000259" key="3">
    <source>
        <dbReference type="Pfam" id="PF00534"/>
    </source>
</evidence>
<keyword evidence="2 5" id="KW-0808">Transferase</keyword>
<evidence type="ECO:0000256" key="2">
    <source>
        <dbReference type="ARBA" id="ARBA00022679"/>
    </source>
</evidence>
<evidence type="ECO:0000313" key="5">
    <source>
        <dbReference type="EMBL" id="MFC3492415.1"/>
    </source>
</evidence>
<feature type="domain" description="Glycosyl transferase family 1" evidence="3">
    <location>
        <begin position="325"/>
        <end position="479"/>
    </location>
</feature>
<dbReference type="InterPro" id="IPR001296">
    <property type="entry name" value="Glyco_trans_1"/>
</dbReference>
<comment type="caution">
    <text evidence="5">The sequence shown here is derived from an EMBL/GenBank/DDBJ whole genome shotgun (WGS) entry which is preliminary data.</text>
</comment>
<dbReference type="SUPFAM" id="SSF53756">
    <property type="entry name" value="UDP-Glycosyltransferase/glycogen phosphorylase"/>
    <property type="match status" value="1"/>
</dbReference>
<organism evidence="5 6">
    <name type="scientific">Glycomyces rhizosphaerae</name>
    <dbReference type="NCBI Taxonomy" id="2054422"/>
    <lineage>
        <taxon>Bacteria</taxon>
        <taxon>Bacillati</taxon>
        <taxon>Actinomycetota</taxon>
        <taxon>Actinomycetes</taxon>
        <taxon>Glycomycetales</taxon>
        <taxon>Glycomycetaceae</taxon>
        <taxon>Glycomyces</taxon>
    </lineage>
</organism>
<dbReference type="Proteomes" id="UP001595712">
    <property type="component" value="Unassembled WGS sequence"/>
</dbReference>
<dbReference type="EC" id="2.4.-.-" evidence="5"/>
<dbReference type="PANTHER" id="PTHR46401">
    <property type="entry name" value="GLYCOSYLTRANSFERASE WBBK-RELATED"/>
    <property type="match status" value="1"/>
</dbReference>
<name>A0ABV7PV80_9ACTN</name>
<keyword evidence="1 5" id="KW-0328">Glycosyltransferase</keyword>
<dbReference type="RefSeq" id="WP_387972965.1">
    <property type="nucleotide sequence ID" value="NZ_JBHRWO010000007.1"/>
</dbReference>
<dbReference type="EMBL" id="JBHRWO010000007">
    <property type="protein sequence ID" value="MFC3492415.1"/>
    <property type="molecule type" value="Genomic_DNA"/>
</dbReference>
<evidence type="ECO:0000259" key="4">
    <source>
        <dbReference type="Pfam" id="PF13439"/>
    </source>
</evidence>
<dbReference type="InterPro" id="IPR028098">
    <property type="entry name" value="Glyco_trans_4-like_N"/>
</dbReference>
<keyword evidence="6" id="KW-1185">Reference proteome</keyword>
<dbReference type="PANTHER" id="PTHR46401:SF2">
    <property type="entry name" value="GLYCOSYLTRANSFERASE WBBK-RELATED"/>
    <property type="match status" value="1"/>
</dbReference>
<protein>
    <submittedName>
        <fullName evidence="5">Glycosyltransferase family 4 protein</fullName>
        <ecNumber evidence="5">2.4.-.-</ecNumber>
    </submittedName>
</protein>
<dbReference type="Pfam" id="PF13439">
    <property type="entry name" value="Glyco_transf_4"/>
    <property type="match status" value="1"/>
</dbReference>
<proteinExistence type="predicted"/>
<feature type="domain" description="Glycosyltransferase subfamily 4-like N-terminal" evidence="4">
    <location>
        <begin position="197"/>
        <end position="300"/>
    </location>
</feature>
<dbReference type="Gene3D" id="3.40.50.2000">
    <property type="entry name" value="Glycogen Phosphorylase B"/>
    <property type="match status" value="2"/>
</dbReference>
<evidence type="ECO:0000256" key="1">
    <source>
        <dbReference type="ARBA" id="ARBA00022676"/>
    </source>
</evidence>
<dbReference type="CDD" id="cd03801">
    <property type="entry name" value="GT4_PimA-like"/>
    <property type="match status" value="1"/>
</dbReference>
<sequence>MNTVTERNPADMFQVTRPGRVVMVVANRIDGDSRVQKSAQSMAEEGWEVHLVGLSVSRKPEHYRHGDVEYHKIPVLKMDPPKRLRERVAALKYPLAYAVSARAGFGMQRIKAERIELEALADERGRDGLLRMPRLVRRMGRKVQRVWIGRRIDQTKARDRYLEREDGFLDRVSRRWWTILLGDRVWRRLDNDAVRIELALRPEILRLEPDLLHAHDMYPIGFCARAAAALHRQGRPVRLLYDAHEFVPGCDTLPPDRFESLVRYERRYLPYADAIVTVSAPLADLLREHHGLDRTPAVVLNAPLSADPSRPDPGDVRSACELGADTPLAVYSGWAAPERKIEMIIEAARHVPGLHVAFLVNRPDHPYVQSLIALGRAYGIEDRLHFRGYVDYADLPRFLSTATMGVHPMQTGPINHEIALPNKFFEYSHAHLPLVVSDVKTLSQEVRRLGNGEVFTSGDVGSLVTAIEKVIADPESYRAVYRDPTALAEYTWERQVHQYVALYEALTGAAATKEPAGALADSLPA</sequence>